<protein>
    <recommendedName>
        <fullName evidence="4">Protein kinase domain-containing protein</fullName>
    </recommendedName>
</protein>
<gene>
    <name evidence="2" type="ORF">U6N30_14995</name>
</gene>
<dbReference type="InterPro" id="IPR011009">
    <property type="entry name" value="Kinase-like_dom_sf"/>
</dbReference>
<name>A0ABZ1B9Z1_9ACTN</name>
<dbReference type="Proteomes" id="UP001324287">
    <property type="component" value="Chromosome"/>
</dbReference>
<reference evidence="2 3" key="1">
    <citation type="submission" date="2023-12" db="EMBL/GenBank/DDBJ databases">
        <title>Blastococcus brunescens sp. nov., an actonobacterium isolated from sandstone collected in sahara desert.</title>
        <authorList>
            <person name="Gtari M."/>
            <person name="Ghodhbane F."/>
        </authorList>
    </citation>
    <scope>NUCLEOTIDE SEQUENCE [LARGE SCALE GENOMIC DNA]</scope>
    <source>
        <strain evidence="2 3">BMG 8361</strain>
    </source>
</reference>
<evidence type="ECO:0000313" key="3">
    <source>
        <dbReference type="Proteomes" id="UP001324287"/>
    </source>
</evidence>
<dbReference type="RefSeq" id="WP_324277898.1">
    <property type="nucleotide sequence ID" value="NZ_CP141261.1"/>
</dbReference>
<dbReference type="SUPFAM" id="SSF56112">
    <property type="entry name" value="Protein kinase-like (PK-like)"/>
    <property type="match status" value="1"/>
</dbReference>
<organism evidence="2 3">
    <name type="scientific">Blastococcus brunescens</name>
    <dbReference type="NCBI Taxonomy" id="1564165"/>
    <lineage>
        <taxon>Bacteria</taxon>
        <taxon>Bacillati</taxon>
        <taxon>Actinomycetota</taxon>
        <taxon>Actinomycetes</taxon>
        <taxon>Geodermatophilales</taxon>
        <taxon>Geodermatophilaceae</taxon>
        <taxon>Blastococcus</taxon>
    </lineage>
</organism>
<sequence length="190" mass="19482">MWRQVSRLRAARVAHHDLVAASVLVDENGEPWLVDFGNALTGADDHALDADVAELMASLSLCIEPAMVVGSALDVLGPDVVAAALPSLAPLPLSAATRAGERARPGRLSALRREVRRRLDLPDPRRPQFGPAGPAARVAVGAGAALILVGVPLLGGATAVVGSVEVGAGGGSAAPSPWGSWRGSRWRPPP</sequence>
<accession>A0ABZ1B9Z1</accession>
<evidence type="ECO:0008006" key="4">
    <source>
        <dbReference type="Google" id="ProtNLM"/>
    </source>
</evidence>
<keyword evidence="3" id="KW-1185">Reference proteome</keyword>
<dbReference type="EMBL" id="CP141261">
    <property type="protein sequence ID" value="WRL66586.1"/>
    <property type="molecule type" value="Genomic_DNA"/>
</dbReference>
<feature type="region of interest" description="Disordered" evidence="1">
    <location>
        <begin position="169"/>
        <end position="190"/>
    </location>
</feature>
<proteinExistence type="predicted"/>
<evidence type="ECO:0000313" key="2">
    <source>
        <dbReference type="EMBL" id="WRL66586.1"/>
    </source>
</evidence>
<evidence type="ECO:0000256" key="1">
    <source>
        <dbReference type="SAM" id="MobiDB-lite"/>
    </source>
</evidence>